<protein>
    <submittedName>
        <fullName evidence="2">ClpP protease-like protein</fullName>
    </submittedName>
</protein>
<dbReference type="GO" id="GO:0008233">
    <property type="term" value="F:peptidase activity"/>
    <property type="evidence" value="ECO:0007669"/>
    <property type="project" value="UniProtKB-KW"/>
</dbReference>
<dbReference type="Pfam" id="PF00574">
    <property type="entry name" value="CLP_protease"/>
    <property type="match status" value="1"/>
</dbReference>
<gene>
    <name evidence="2" type="ORF">C7410_12557</name>
</gene>
<feature type="domain" description="Lysozyme inhibitor LprI-like N-terminal" evidence="1">
    <location>
        <begin position="221"/>
        <end position="294"/>
    </location>
</feature>
<dbReference type="AlphaFoldDB" id="A0A2V4TF74"/>
<dbReference type="Proteomes" id="UP000247772">
    <property type="component" value="Unassembled WGS sequence"/>
</dbReference>
<dbReference type="PANTHER" id="PTHR37549:SF1">
    <property type="entry name" value="LIPOPROTEIN LPRI"/>
    <property type="match status" value="1"/>
</dbReference>
<reference evidence="2 3" key="1">
    <citation type="submission" date="2018-06" db="EMBL/GenBank/DDBJ databases">
        <title>Genomic Encyclopedia of Type Strains, Phase IV (KMG-V): Genome sequencing to study the core and pangenomes of soil and plant-associated prokaryotes.</title>
        <authorList>
            <person name="Whitman W."/>
        </authorList>
    </citation>
    <scope>NUCLEOTIDE SEQUENCE [LARGE SCALE GENOMIC DNA]</scope>
    <source>
        <strain evidence="2 3">SRCL-318</strain>
    </source>
</reference>
<dbReference type="GO" id="GO:0005576">
    <property type="term" value="C:extracellular region"/>
    <property type="evidence" value="ECO:0007669"/>
    <property type="project" value="TreeGrafter"/>
</dbReference>
<dbReference type="InterPro" id="IPR052755">
    <property type="entry name" value="Lysozyme_Inhibitor_LprI"/>
</dbReference>
<dbReference type="Gene3D" id="3.90.226.10">
    <property type="entry name" value="2-enoyl-CoA Hydratase, Chain A, domain 1"/>
    <property type="match status" value="1"/>
</dbReference>
<accession>A0A2V4TF74</accession>
<keyword evidence="2" id="KW-0378">Hydrolase</keyword>
<dbReference type="InterPro" id="IPR023562">
    <property type="entry name" value="ClpP/TepA"/>
</dbReference>
<dbReference type="SUPFAM" id="SSF52096">
    <property type="entry name" value="ClpP/crotonase"/>
    <property type="match status" value="1"/>
</dbReference>
<proteinExistence type="predicted"/>
<dbReference type="GO" id="GO:0006508">
    <property type="term" value="P:proteolysis"/>
    <property type="evidence" value="ECO:0007669"/>
    <property type="project" value="UniProtKB-KW"/>
</dbReference>
<dbReference type="Pfam" id="PF07007">
    <property type="entry name" value="LprI"/>
    <property type="match status" value="1"/>
</dbReference>
<organism evidence="2 3">
    <name type="scientific">Paraburkholderia silvatlantica</name>
    <dbReference type="NCBI Taxonomy" id="321895"/>
    <lineage>
        <taxon>Bacteria</taxon>
        <taxon>Pseudomonadati</taxon>
        <taxon>Pseudomonadota</taxon>
        <taxon>Betaproteobacteria</taxon>
        <taxon>Burkholderiales</taxon>
        <taxon>Burkholderiaceae</taxon>
        <taxon>Paraburkholderia</taxon>
    </lineage>
</organism>
<dbReference type="InterPro" id="IPR029045">
    <property type="entry name" value="ClpP/crotonase-like_dom_sf"/>
</dbReference>
<evidence type="ECO:0000259" key="1">
    <source>
        <dbReference type="Pfam" id="PF07007"/>
    </source>
</evidence>
<comment type="caution">
    <text evidence="2">The sequence shown here is derived from an EMBL/GenBank/DDBJ whole genome shotgun (WGS) entry which is preliminary data.</text>
</comment>
<dbReference type="EMBL" id="QJSQ01000025">
    <property type="protein sequence ID" value="PYE17682.1"/>
    <property type="molecule type" value="Genomic_DNA"/>
</dbReference>
<keyword evidence="2" id="KW-0645">Protease</keyword>
<name>A0A2V4TF74_9BURK</name>
<dbReference type="PANTHER" id="PTHR37549">
    <property type="entry name" value="LIPOPROTEIN LPRI"/>
    <property type="match status" value="1"/>
</dbReference>
<dbReference type="OrthoDB" id="8592519at2"/>
<evidence type="ECO:0000313" key="3">
    <source>
        <dbReference type="Proteomes" id="UP000247772"/>
    </source>
</evidence>
<dbReference type="InterPro" id="IPR009739">
    <property type="entry name" value="LprI-like_N"/>
</dbReference>
<sequence length="302" mass="33042">MRSARHSMTPQRFAHAWLLAALFMLPGVLPAMEFKIYYQPDLKLKMVIGKGRIQSGDAEKFLAAAKLANRDREGLVPLVLDSPGGNVEAAFRLVDAMDQVRVYTIVADNARCASACASILFASGERRSVMGTGQLGFHSCYRRAGSTYAEDSLCNEIIAANAMQRGVSHAGINRFVEQYGASDMAWVGRNIACTLLRGLCRPGLLEAQPATKAALTQSFNCSELMSAQAQLVCGDSELASIDKAMAEAYNQKLKASTNKDRLRAEQRAWLRNSRNACGDKACLLKSYQLRVAELKQRASTKH</sequence>
<evidence type="ECO:0000313" key="2">
    <source>
        <dbReference type="EMBL" id="PYE17682.1"/>
    </source>
</evidence>